<evidence type="ECO:0000313" key="2">
    <source>
        <dbReference type="EMBL" id="PPK48795.1"/>
    </source>
</evidence>
<organism evidence="2 3">
    <name type="scientific">Clostridium algidicarnis DSM 15099</name>
    <dbReference type="NCBI Taxonomy" id="1121295"/>
    <lineage>
        <taxon>Bacteria</taxon>
        <taxon>Bacillati</taxon>
        <taxon>Bacillota</taxon>
        <taxon>Clostridia</taxon>
        <taxon>Eubacteriales</taxon>
        <taxon>Clostridiaceae</taxon>
        <taxon>Clostridium</taxon>
    </lineage>
</organism>
<reference evidence="2 3" key="1">
    <citation type="submission" date="2018-02" db="EMBL/GenBank/DDBJ databases">
        <title>Genomic Encyclopedia of Archaeal and Bacterial Type Strains, Phase II (KMG-II): from individual species to whole genera.</title>
        <authorList>
            <person name="Goeker M."/>
        </authorList>
    </citation>
    <scope>NUCLEOTIDE SEQUENCE [LARGE SCALE GENOMIC DNA]</scope>
    <source>
        <strain evidence="2 3">DSM 15099</strain>
    </source>
</reference>
<feature type="domain" description="Rv2525c-like glycoside hydrolase-like" evidence="1">
    <location>
        <begin position="306"/>
        <end position="490"/>
    </location>
</feature>
<dbReference type="GO" id="GO:0016787">
    <property type="term" value="F:hydrolase activity"/>
    <property type="evidence" value="ECO:0007669"/>
    <property type="project" value="UniProtKB-KW"/>
</dbReference>
<name>A0A2S6FYU7_9CLOT</name>
<dbReference type="RefSeq" id="WP_104409525.1">
    <property type="nucleotide sequence ID" value="NZ_PTIS01000004.1"/>
</dbReference>
<keyword evidence="2" id="KW-0378">Hydrolase</keyword>
<comment type="caution">
    <text evidence="2">The sequence shown here is derived from an EMBL/GenBank/DDBJ whole genome shotgun (WGS) entry which is preliminary data.</text>
</comment>
<evidence type="ECO:0000313" key="3">
    <source>
        <dbReference type="Proteomes" id="UP000239863"/>
    </source>
</evidence>
<dbReference type="InterPro" id="IPR036365">
    <property type="entry name" value="PGBD-like_sf"/>
</dbReference>
<accession>A0A2S6FYU7</accession>
<protein>
    <submittedName>
        <fullName evidence="2">Peptidoglycan hydrolase-like protein with peptidoglycan-binding domain</fullName>
    </submittedName>
</protein>
<dbReference type="Pfam" id="PF08924">
    <property type="entry name" value="Rv2525c_GlyHyd-like"/>
    <property type="match status" value="1"/>
</dbReference>
<evidence type="ECO:0000259" key="1">
    <source>
        <dbReference type="Pfam" id="PF08924"/>
    </source>
</evidence>
<dbReference type="SUPFAM" id="SSF51445">
    <property type="entry name" value="(Trans)glycosidases"/>
    <property type="match status" value="1"/>
</dbReference>
<dbReference type="CDD" id="cd06418">
    <property type="entry name" value="GH25_BacA-like"/>
    <property type="match status" value="1"/>
</dbReference>
<dbReference type="EMBL" id="PTIS01000004">
    <property type="protein sequence ID" value="PPK48795.1"/>
    <property type="molecule type" value="Genomic_DNA"/>
</dbReference>
<dbReference type="InterPro" id="IPR017853">
    <property type="entry name" value="GH"/>
</dbReference>
<dbReference type="InterPro" id="IPR015020">
    <property type="entry name" value="Rv2525c-like_Glyco_Hydro-like"/>
</dbReference>
<dbReference type="SUPFAM" id="SSF47090">
    <property type="entry name" value="PGBD-like"/>
    <property type="match status" value="2"/>
</dbReference>
<sequence>MADKMVKLGQEWLNTTYGNDSRYNVIPKEKIGYTNWPTIYALTRALQIELGITSTSNNFGNGTLNEVNKISPINQNSNTKSNIVKIIQVGLYCKGYGPGGVTGTYGLGTTSEVNRLKINMGVNDGVDGITGKVFKALLNMDYYEAFYDGSSEKVSSIQRWFNSKYGNRRDYFYMPCDGYYSRDTQKALIFALQYEGGMADGVANGNFGPGTQNIVKNHSISVGNTGVFVYLLKAALIFNGYDCTLSEKFSTDDEFILQKFQNFSLLSPTGIANFQTWSSLLVSTGDPNRRGKACDCVTEITQARAQTLKSQRYEIVGRYLTNVEGTSLNKKIQSGELDVIFSNGLTVFPIYQTYGGEAIYFNKDQGKKDASAAFTAAKSYGFNIGTIIYFAVDYDALGEEITSNIIPYFKGIKEKMGELGGIYQLGIYGPRNVCIKVTDEVGVKTSFVSGMSTGFSGNLGFPLPVNWAFDQISTISVGSGDGFIEIDNNIKSGRDLGQKTVNASVDNTTPDVVTKIQYIYELKQEVATLVDSKMTAIQKMKALRSRDAAANIVLSQDINLTQISQRFNIRKALIQTVFMWECCLEGIDDIASDTLVLATYNYYKALEEWENLSVIEKAIVPAPKPPIPIKDDSSTGMCQIFARTAIKAINFSIDRGLISGMKYDTNDWHNVAEVWHKLHNDLDYCVYICALVLMWGANDINIGDNYYDYSPEEIKKVIARYNGTGSDASEYGIRNYELYNIFEHYNKLSRS</sequence>
<dbReference type="OrthoDB" id="1795295at2"/>
<dbReference type="Gene3D" id="3.20.20.80">
    <property type="entry name" value="Glycosidases"/>
    <property type="match status" value="1"/>
</dbReference>
<gene>
    <name evidence="2" type="ORF">BD821_10454</name>
</gene>
<dbReference type="AlphaFoldDB" id="A0A2S6FYU7"/>
<proteinExistence type="predicted"/>
<dbReference type="Proteomes" id="UP000239863">
    <property type="component" value="Unassembled WGS sequence"/>
</dbReference>